<feature type="region of interest" description="Disordered" evidence="2">
    <location>
        <begin position="100"/>
        <end position="120"/>
    </location>
</feature>
<dbReference type="Proteomes" id="UP000253551">
    <property type="component" value="Unassembled WGS sequence"/>
</dbReference>
<evidence type="ECO:0000256" key="1">
    <source>
        <dbReference type="SAM" id="Coils"/>
    </source>
</evidence>
<reference evidence="3 4" key="1">
    <citation type="journal article" date="2018" name="G3 (Bethesda)">
        <title>Phylogenetic and Phylogenomic Definition of Rhizopus Species.</title>
        <authorList>
            <person name="Gryganskyi A.P."/>
            <person name="Golan J."/>
            <person name="Dolatabadi S."/>
            <person name="Mondo S."/>
            <person name="Robb S."/>
            <person name="Idnurm A."/>
            <person name="Muszewska A."/>
            <person name="Steczkiewicz K."/>
            <person name="Masonjones S."/>
            <person name="Liao H.L."/>
            <person name="Gajdeczka M.T."/>
            <person name="Anike F."/>
            <person name="Vuek A."/>
            <person name="Anishchenko I.M."/>
            <person name="Voigt K."/>
            <person name="de Hoog G.S."/>
            <person name="Smith M.E."/>
            <person name="Heitman J."/>
            <person name="Vilgalys R."/>
            <person name="Stajich J.E."/>
        </authorList>
    </citation>
    <scope>NUCLEOTIDE SEQUENCE [LARGE SCALE GENOMIC DNA]</scope>
    <source>
        <strain evidence="3 4">LSU 92-RS-03</strain>
    </source>
</reference>
<dbReference type="STRING" id="4846.A0A367KDJ0"/>
<dbReference type="OrthoDB" id="660555at2759"/>
<evidence type="ECO:0000313" key="3">
    <source>
        <dbReference type="EMBL" id="RCI00211.1"/>
    </source>
</evidence>
<proteinExistence type="predicted"/>
<feature type="region of interest" description="Disordered" evidence="2">
    <location>
        <begin position="200"/>
        <end position="225"/>
    </location>
</feature>
<dbReference type="AlphaFoldDB" id="A0A367KDJ0"/>
<comment type="caution">
    <text evidence="3">The sequence shown here is derived from an EMBL/GenBank/DDBJ whole genome shotgun (WGS) entry which is preliminary data.</text>
</comment>
<keyword evidence="4" id="KW-1185">Reference proteome</keyword>
<evidence type="ECO:0000256" key="2">
    <source>
        <dbReference type="SAM" id="MobiDB-lite"/>
    </source>
</evidence>
<protein>
    <submittedName>
        <fullName evidence="3">Uncharacterized protein</fullName>
    </submittedName>
</protein>
<name>A0A367KDJ0_RHIST</name>
<organism evidence="3 4">
    <name type="scientific">Rhizopus stolonifer</name>
    <name type="common">Rhizopus nigricans</name>
    <dbReference type="NCBI Taxonomy" id="4846"/>
    <lineage>
        <taxon>Eukaryota</taxon>
        <taxon>Fungi</taxon>
        <taxon>Fungi incertae sedis</taxon>
        <taxon>Mucoromycota</taxon>
        <taxon>Mucoromycotina</taxon>
        <taxon>Mucoromycetes</taxon>
        <taxon>Mucorales</taxon>
        <taxon>Mucorineae</taxon>
        <taxon>Rhizopodaceae</taxon>
        <taxon>Rhizopus</taxon>
    </lineage>
</organism>
<feature type="compositionally biased region" description="Polar residues" evidence="2">
    <location>
        <begin position="305"/>
        <end position="316"/>
    </location>
</feature>
<evidence type="ECO:0000313" key="4">
    <source>
        <dbReference type="Proteomes" id="UP000253551"/>
    </source>
</evidence>
<feature type="non-terminal residue" evidence="3">
    <location>
        <position position="1"/>
    </location>
</feature>
<feature type="region of interest" description="Disordered" evidence="2">
    <location>
        <begin position="145"/>
        <end position="179"/>
    </location>
</feature>
<sequence length="451" mass="49857">NDIALFYIEKNNVNIEIVLNHCFMAPNIVGFILPQQEKGTFCFAIRSKCALGNTSHDEISLLTFSSNDTQMARNQLFGNLLTCDRDLLRSAQMAASNTMMQPAPTSTHSSGASSHHSRFSMVKQDLIRKTSKSTFKNFFALTSHGHKQKQSEAKNKAHTSSTVSSTSSPSQNSHLGKARASTSGYSEYVLNLEATSRSSSVYSGSLKSQRSHESRLPPGSSNKDEKLLSQFHSSLHRFASESNQKRNYSPSFHPTRTASFDIESAATKKTFEELGSAFHYNNLTKLDCMLTSRSRSPLSMHEPTPTMTESGSGYSTLNSRCSSTLSTFNNINHSPLTPYSASTEQPPMHHRLIENAISNRPTSDLIIPIATPTNGEGNFYSNENFSSNKTSCEASVYLELEEKNKTILFLSSLLQKKEEEIELLKADLEDSVAELGTVCDVSELENHDTNN</sequence>
<feature type="coiled-coil region" evidence="1">
    <location>
        <begin position="400"/>
        <end position="434"/>
    </location>
</feature>
<gene>
    <name evidence="3" type="ORF">CU098_010863</name>
</gene>
<feature type="region of interest" description="Disordered" evidence="2">
    <location>
        <begin position="296"/>
        <end position="316"/>
    </location>
</feature>
<accession>A0A367KDJ0</accession>
<feature type="compositionally biased region" description="Low complexity" evidence="2">
    <location>
        <begin position="159"/>
        <end position="173"/>
    </location>
</feature>
<keyword evidence="1" id="KW-0175">Coiled coil</keyword>
<dbReference type="EMBL" id="PJQM01001866">
    <property type="protein sequence ID" value="RCI00211.1"/>
    <property type="molecule type" value="Genomic_DNA"/>
</dbReference>